<keyword evidence="2" id="KW-0521">NADP</keyword>
<protein>
    <submittedName>
        <fullName evidence="4">Uncharacterized protein</fullName>
    </submittedName>
</protein>
<evidence type="ECO:0000256" key="1">
    <source>
        <dbReference type="ARBA" id="ARBA00006484"/>
    </source>
</evidence>
<keyword evidence="3" id="KW-0560">Oxidoreductase</keyword>
<dbReference type="GeneID" id="27718086"/>
<accession>A0A0D2I3S9</accession>
<dbReference type="InterPro" id="IPR002347">
    <property type="entry name" value="SDR_fam"/>
</dbReference>
<dbReference type="OrthoDB" id="1669814at2759"/>
<dbReference type="GO" id="GO:0016491">
    <property type="term" value="F:oxidoreductase activity"/>
    <property type="evidence" value="ECO:0007669"/>
    <property type="project" value="UniProtKB-KW"/>
</dbReference>
<proteinExistence type="inferred from homology"/>
<name>A0A0D2I3S9_9EURO</name>
<evidence type="ECO:0000313" key="5">
    <source>
        <dbReference type="Proteomes" id="UP000053411"/>
    </source>
</evidence>
<dbReference type="FunFam" id="3.40.50.720:FF:000084">
    <property type="entry name" value="Short-chain dehydrogenase reductase"/>
    <property type="match status" value="1"/>
</dbReference>
<keyword evidence="5" id="KW-1185">Reference proteome</keyword>
<dbReference type="Proteomes" id="UP000053411">
    <property type="component" value="Unassembled WGS sequence"/>
</dbReference>
<reference evidence="4 5" key="1">
    <citation type="submission" date="2015-01" db="EMBL/GenBank/DDBJ databases">
        <title>The Genome Sequence of Fonsecaea multimorphosa CBS 102226.</title>
        <authorList>
            <consortium name="The Broad Institute Genomics Platform"/>
            <person name="Cuomo C."/>
            <person name="de Hoog S."/>
            <person name="Gorbushina A."/>
            <person name="Stielow B."/>
            <person name="Teixiera M."/>
            <person name="Abouelleil A."/>
            <person name="Chapman S.B."/>
            <person name="Priest M."/>
            <person name="Young S.K."/>
            <person name="Wortman J."/>
            <person name="Nusbaum C."/>
            <person name="Birren B."/>
        </authorList>
    </citation>
    <scope>NUCLEOTIDE SEQUENCE [LARGE SCALE GENOMIC DNA]</scope>
    <source>
        <strain evidence="4 5">CBS 102226</strain>
    </source>
</reference>
<evidence type="ECO:0000256" key="2">
    <source>
        <dbReference type="ARBA" id="ARBA00022857"/>
    </source>
</evidence>
<sequence length="256" mass="26006">MGLFDGQIAFVTGGASGIGFATAKILIEGGAKVAIGDINASLIASSAKELGNGTIGVKVDVSDPASVEAAIKSVEDAFGGLDLAVNAAGVVGGIGSIIDIEPAATSKVLAVNLGGVIFCMKYEMMAMKKRTAQGRKCAIVNIASTAGVRPHAFLAHYSAAKAGVIEATKVAAVEVGPDHIRVNCISPGHTATPILPKNMDRDFIASILPTRRFGTARDIAEASAFLLSDAADQITGINLPVDGGLLADNPMPLKPE</sequence>
<dbReference type="AlphaFoldDB" id="A0A0D2I3S9"/>
<evidence type="ECO:0000313" key="4">
    <source>
        <dbReference type="EMBL" id="KIX91951.1"/>
    </source>
</evidence>
<dbReference type="PRINTS" id="PR00081">
    <property type="entry name" value="GDHRDH"/>
</dbReference>
<organism evidence="4 5">
    <name type="scientific">Fonsecaea multimorphosa CBS 102226</name>
    <dbReference type="NCBI Taxonomy" id="1442371"/>
    <lineage>
        <taxon>Eukaryota</taxon>
        <taxon>Fungi</taxon>
        <taxon>Dikarya</taxon>
        <taxon>Ascomycota</taxon>
        <taxon>Pezizomycotina</taxon>
        <taxon>Eurotiomycetes</taxon>
        <taxon>Chaetothyriomycetidae</taxon>
        <taxon>Chaetothyriales</taxon>
        <taxon>Herpotrichiellaceae</taxon>
        <taxon>Fonsecaea</taxon>
    </lineage>
</organism>
<dbReference type="InterPro" id="IPR036291">
    <property type="entry name" value="NAD(P)-bd_dom_sf"/>
</dbReference>
<dbReference type="PANTHER" id="PTHR24321">
    <property type="entry name" value="DEHYDROGENASES, SHORT CHAIN"/>
    <property type="match status" value="1"/>
</dbReference>
<dbReference type="Pfam" id="PF13561">
    <property type="entry name" value="adh_short_C2"/>
    <property type="match status" value="1"/>
</dbReference>
<evidence type="ECO:0000256" key="3">
    <source>
        <dbReference type="ARBA" id="ARBA00023002"/>
    </source>
</evidence>
<dbReference type="VEuPathDB" id="FungiDB:Z520_12340"/>
<dbReference type="SUPFAM" id="SSF51735">
    <property type="entry name" value="NAD(P)-binding Rossmann-fold domains"/>
    <property type="match status" value="1"/>
</dbReference>
<dbReference type="PANTHER" id="PTHR24321:SF8">
    <property type="entry name" value="ESTRADIOL 17-BETA-DEHYDROGENASE 8-RELATED"/>
    <property type="match status" value="1"/>
</dbReference>
<dbReference type="STRING" id="1442371.A0A0D2I3S9"/>
<dbReference type="EMBL" id="KN848115">
    <property type="protein sequence ID" value="KIX91951.1"/>
    <property type="molecule type" value="Genomic_DNA"/>
</dbReference>
<comment type="similarity">
    <text evidence="1">Belongs to the short-chain dehydrogenases/reductases (SDR) family.</text>
</comment>
<dbReference type="Gene3D" id="3.40.50.720">
    <property type="entry name" value="NAD(P)-binding Rossmann-like Domain"/>
    <property type="match status" value="1"/>
</dbReference>
<dbReference type="CDD" id="cd05233">
    <property type="entry name" value="SDR_c"/>
    <property type="match status" value="1"/>
</dbReference>
<dbReference type="PRINTS" id="PR00080">
    <property type="entry name" value="SDRFAMILY"/>
</dbReference>
<dbReference type="RefSeq" id="XP_016626074.1">
    <property type="nucleotide sequence ID" value="XM_016782826.1"/>
</dbReference>
<gene>
    <name evidence="4" type="ORF">Z520_12340</name>
</gene>